<dbReference type="GeneID" id="91108230"/>
<feature type="transmembrane region" description="Helical" evidence="1">
    <location>
        <begin position="21"/>
        <end position="41"/>
    </location>
</feature>
<accession>A0AAU8CEL0</accession>
<feature type="transmembrane region" description="Helical" evidence="1">
    <location>
        <begin position="159"/>
        <end position="175"/>
    </location>
</feature>
<protein>
    <recommendedName>
        <fullName evidence="3">Rhomboid family intramembrane serine protease</fullName>
    </recommendedName>
</protein>
<feature type="transmembrane region" description="Helical" evidence="1">
    <location>
        <begin position="70"/>
        <end position="90"/>
    </location>
</feature>
<dbReference type="KEGG" id="hanx:ABSL23_03735"/>
<feature type="transmembrane region" description="Helical" evidence="1">
    <location>
        <begin position="125"/>
        <end position="147"/>
    </location>
</feature>
<evidence type="ECO:0000256" key="1">
    <source>
        <dbReference type="SAM" id="Phobius"/>
    </source>
</evidence>
<keyword evidence="1" id="KW-0812">Transmembrane</keyword>
<reference evidence="2" key="1">
    <citation type="submission" date="2024-06" db="EMBL/GenBank/DDBJ databases">
        <title>Genome Sequence of an extremely halophilic archaeon isolated from Permian era halite, Salado Formation, Carlsbad, New Mexico: Halobacterium sp. strain NMX12-1.</title>
        <authorList>
            <person name="Sotoa L."/>
            <person name="DasSarma P."/>
            <person name="Anton B.P."/>
            <person name="Vincze T."/>
            <person name="Verma I."/>
            <person name="Eralp B."/>
            <person name="Powers D.W."/>
            <person name="Dozier B.L."/>
            <person name="Roberts R.J."/>
            <person name="DasSarma S."/>
        </authorList>
    </citation>
    <scope>NUCLEOTIDE SEQUENCE</scope>
    <source>
        <strain evidence="2">NMX12-1</strain>
    </source>
</reference>
<feature type="transmembrane region" description="Helical" evidence="1">
    <location>
        <begin position="97"/>
        <end position="119"/>
    </location>
</feature>
<sequence>MSASPQSFRAALRDAVRLRDCLALAVVPAAALAVFALPPGARESLAFAYRDPTLATAYAAHFVHFELDHLAANLLGYALLAGFGYVLAALAGCRRLFGAAAATYVAAFPLALSGLNLAVPRDAVGYGLSGVNMAFAGLLGLVLVVYASRFDDRIRARHAPGAFFAAAAVVSLVALPGGRVAFALAATSALLALAYAVSARAAWHSSSTSQRGVGSGWVDAGVLGAVAFLGYPFVGFPAPSSVDGTVVNVYAHLLGFCLGFLVPYVAVVAGAFDADRGFLTG</sequence>
<feature type="transmembrane region" description="Helical" evidence="1">
    <location>
        <begin position="181"/>
        <end position="203"/>
    </location>
</feature>
<dbReference type="RefSeq" id="WP_353634756.1">
    <property type="nucleotide sequence ID" value="NZ_CP159204.1"/>
</dbReference>
<gene>
    <name evidence="2" type="ORF">ABSL23_03735</name>
</gene>
<dbReference type="AlphaFoldDB" id="A0AAU8CEL0"/>
<feature type="transmembrane region" description="Helical" evidence="1">
    <location>
        <begin position="249"/>
        <end position="272"/>
    </location>
</feature>
<name>A0AAU8CEL0_9EURY</name>
<feature type="transmembrane region" description="Helical" evidence="1">
    <location>
        <begin position="215"/>
        <end position="234"/>
    </location>
</feature>
<dbReference type="EMBL" id="CP159204">
    <property type="protein sequence ID" value="XCF17133.1"/>
    <property type="molecule type" value="Genomic_DNA"/>
</dbReference>
<proteinExistence type="predicted"/>
<evidence type="ECO:0000313" key="2">
    <source>
        <dbReference type="EMBL" id="XCF17133.1"/>
    </source>
</evidence>
<evidence type="ECO:0008006" key="3">
    <source>
        <dbReference type="Google" id="ProtNLM"/>
    </source>
</evidence>
<organism evidence="2">
    <name type="scientific">Halobacterium sp. NMX12-1</name>
    <dbReference type="NCBI Taxonomy" id="3166650"/>
    <lineage>
        <taxon>Archaea</taxon>
        <taxon>Methanobacteriati</taxon>
        <taxon>Methanobacteriota</taxon>
        <taxon>Stenosarchaea group</taxon>
        <taxon>Halobacteria</taxon>
        <taxon>Halobacteriales</taxon>
        <taxon>Halobacteriaceae</taxon>
        <taxon>Halobacterium</taxon>
    </lineage>
</organism>
<keyword evidence="1" id="KW-0472">Membrane</keyword>
<keyword evidence="1" id="KW-1133">Transmembrane helix</keyword>